<keyword evidence="3" id="KW-1185">Reference proteome</keyword>
<sequence length="151" mass="15993">MDLARRGTAARAEVGAQWSGRAGLAVPFADTRAVAVAGFPRRGQSWLPPDGRPRRNGTAEALCWGARRRRDGPWSTAHGAGRALLAVVGTPERTNKSSAAAQTCRRHDRGAGRTDPGPRRTVYSGADSTVESATGGAPEEMMCERRRGGGR</sequence>
<organism evidence="2 3">
    <name type="scientific">Iris pallida</name>
    <name type="common">Sweet iris</name>
    <dbReference type="NCBI Taxonomy" id="29817"/>
    <lineage>
        <taxon>Eukaryota</taxon>
        <taxon>Viridiplantae</taxon>
        <taxon>Streptophyta</taxon>
        <taxon>Embryophyta</taxon>
        <taxon>Tracheophyta</taxon>
        <taxon>Spermatophyta</taxon>
        <taxon>Magnoliopsida</taxon>
        <taxon>Liliopsida</taxon>
        <taxon>Asparagales</taxon>
        <taxon>Iridaceae</taxon>
        <taxon>Iridoideae</taxon>
        <taxon>Irideae</taxon>
        <taxon>Iris</taxon>
    </lineage>
</organism>
<protein>
    <submittedName>
        <fullName evidence="2">Vegetative cell wall protein gp1</fullName>
    </submittedName>
</protein>
<evidence type="ECO:0000256" key="1">
    <source>
        <dbReference type="SAM" id="MobiDB-lite"/>
    </source>
</evidence>
<feature type="compositionally biased region" description="Basic and acidic residues" evidence="1">
    <location>
        <begin position="109"/>
        <end position="118"/>
    </location>
</feature>
<dbReference type="Proteomes" id="UP001140949">
    <property type="component" value="Unassembled WGS sequence"/>
</dbReference>
<evidence type="ECO:0000313" key="2">
    <source>
        <dbReference type="EMBL" id="KAJ6847274.1"/>
    </source>
</evidence>
<dbReference type="AlphaFoldDB" id="A0AAX6I3A0"/>
<comment type="caution">
    <text evidence="2">The sequence shown here is derived from an EMBL/GenBank/DDBJ whole genome shotgun (WGS) entry which is preliminary data.</text>
</comment>
<gene>
    <name evidence="2" type="ORF">M6B38_281540</name>
</gene>
<feature type="compositionally biased region" description="Basic and acidic residues" evidence="1">
    <location>
        <begin position="142"/>
        <end position="151"/>
    </location>
</feature>
<evidence type="ECO:0000313" key="3">
    <source>
        <dbReference type="Proteomes" id="UP001140949"/>
    </source>
</evidence>
<reference evidence="2" key="2">
    <citation type="submission" date="2023-04" db="EMBL/GenBank/DDBJ databases">
        <authorList>
            <person name="Bruccoleri R.E."/>
            <person name="Oakeley E.J."/>
            <person name="Faust A.-M."/>
            <person name="Dessus-Babus S."/>
            <person name="Altorfer M."/>
            <person name="Burckhardt D."/>
            <person name="Oertli M."/>
            <person name="Naumann U."/>
            <person name="Petersen F."/>
            <person name="Wong J."/>
        </authorList>
    </citation>
    <scope>NUCLEOTIDE SEQUENCE</scope>
    <source>
        <strain evidence="2">GSM-AAB239-AS_SAM_17_03QT</strain>
        <tissue evidence="2">Leaf</tissue>
    </source>
</reference>
<reference evidence="2" key="1">
    <citation type="journal article" date="2023" name="GigaByte">
        <title>Genome assembly of the bearded iris, Iris pallida Lam.</title>
        <authorList>
            <person name="Bruccoleri R.E."/>
            <person name="Oakeley E.J."/>
            <person name="Faust A.M.E."/>
            <person name="Altorfer M."/>
            <person name="Dessus-Babus S."/>
            <person name="Burckhardt D."/>
            <person name="Oertli M."/>
            <person name="Naumann U."/>
            <person name="Petersen F."/>
            <person name="Wong J."/>
        </authorList>
    </citation>
    <scope>NUCLEOTIDE SEQUENCE</scope>
    <source>
        <strain evidence="2">GSM-AAB239-AS_SAM_17_03QT</strain>
    </source>
</reference>
<name>A0AAX6I3A0_IRIPA</name>
<dbReference type="EMBL" id="JANAVB010005596">
    <property type="protein sequence ID" value="KAJ6847274.1"/>
    <property type="molecule type" value="Genomic_DNA"/>
</dbReference>
<accession>A0AAX6I3A0</accession>
<proteinExistence type="predicted"/>
<feature type="region of interest" description="Disordered" evidence="1">
    <location>
        <begin position="90"/>
        <end position="151"/>
    </location>
</feature>